<proteinExistence type="inferred from homology"/>
<keyword evidence="2" id="KW-0560">Oxidoreductase</keyword>
<dbReference type="InterPro" id="IPR002347">
    <property type="entry name" value="SDR_fam"/>
</dbReference>
<evidence type="ECO:0000313" key="4">
    <source>
        <dbReference type="EMBL" id="PWW82428.1"/>
    </source>
</evidence>
<comment type="similarity">
    <text evidence="1 3">Belongs to the short-chain dehydrogenases/reductases (SDR) family.</text>
</comment>
<dbReference type="PRINTS" id="PR00080">
    <property type="entry name" value="SDRFAMILY"/>
</dbReference>
<dbReference type="SUPFAM" id="SSF51735">
    <property type="entry name" value="NAD(P)-binding Rossmann-fold domains"/>
    <property type="match status" value="1"/>
</dbReference>
<evidence type="ECO:0000313" key="5">
    <source>
        <dbReference type="Proteomes" id="UP000246278"/>
    </source>
</evidence>
<organism evidence="4 5">
    <name type="scientific">Prosthecochloris marina</name>
    <dbReference type="NCBI Taxonomy" id="2017681"/>
    <lineage>
        <taxon>Bacteria</taxon>
        <taxon>Pseudomonadati</taxon>
        <taxon>Chlorobiota</taxon>
        <taxon>Chlorobiia</taxon>
        <taxon>Chlorobiales</taxon>
        <taxon>Chlorobiaceae</taxon>
        <taxon>Prosthecochloris</taxon>
    </lineage>
</organism>
<sequence length="257" mass="28533">MFYTLITGASTGIGQEFVHEFARRKCDMVLVARSERRLQELSEEVNPSGNLDIHICAEDLGDPDSPRRIYEYCARKELRVGLIVNCAGFGFAGDYASMPLTELQEMVQVNVAAMALLVRLFIPDMIAEKKGGIINISSVGGFQGVPFLGLYSATKSFIITLSESLHKELGDKGIKVVVVCPGYIDTGFHARAHQYPEHSILPVSEPSVVVKAAIKGLYKNRLHVFPTFLDFLLVFLQRFLPRRTVLRTASFLAPLKL</sequence>
<reference evidence="5" key="1">
    <citation type="submission" date="2017-10" db="EMBL/GenBank/DDBJ databases">
        <authorList>
            <person name="Gaisin V.A."/>
            <person name="Rysina M.S."/>
            <person name="Grouzdev D.S."/>
        </authorList>
    </citation>
    <scope>NUCLEOTIDE SEQUENCE [LARGE SCALE GENOMIC DNA]</scope>
    <source>
        <strain evidence="5">V1</strain>
    </source>
</reference>
<name>A0A317T724_9CHLB</name>
<protein>
    <submittedName>
        <fullName evidence="4">Short-chain dehydrogenase</fullName>
    </submittedName>
</protein>
<dbReference type="CDD" id="cd05233">
    <property type="entry name" value="SDR_c"/>
    <property type="match status" value="1"/>
</dbReference>
<dbReference type="InterPro" id="IPR020904">
    <property type="entry name" value="Sc_DH/Rdtase_CS"/>
</dbReference>
<evidence type="ECO:0000256" key="1">
    <source>
        <dbReference type="ARBA" id="ARBA00006484"/>
    </source>
</evidence>
<dbReference type="Proteomes" id="UP000246278">
    <property type="component" value="Unassembled WGS sequence"/>
</dbReference>
<dbReference type="EMBL" id="PDNZ01000003">
    <property type="protein sequence ID" value="PWW82428.1"/>
    <property type="molecule type" value="Genomic_DNA"/>
</dbReference>
<dbReference type="GO" id="GO:0016491">
    <property type="term" value="F:oxidoreductase activity"/>
    <property type="evidence" value="ECO:0007669"/>
    <property type="project" value="UniProtKB-KW"/>
</dbReference>
<dbReference type="InterPro" id="IPR036291">
    <property type="entry name" value="NAD(P)-bd_dom_sf"/>
</dbReference>
<evidence type="ECO:0000256" key="3">
    <source>
        <dbReference type="RuleBase" id="RU000363"/>
    </source>
</evidence>
<dbReference type="RefSeq" id="WP_110022902.1">
    <property type="nucleotide sequence ID" value="NZ_PDNZ01000003.1"/>
</dbReference>
<accession>A0A317T724</accession>
<dbReference type="AlphaFoldDB" id="A0A317T724"/>
<dbReference type="PANTHER" id="PTHR44196:SF2">
    <property type="entry name" value="SHORT-CHAIN DEHYDROGENASE-RELATED"/>
    <property type="match status" value="1"/>
</dbReference>
<dbReference type="GO" id="GO:0016020">
    <property type="term" value="C:membrane"/>
    <property type="evidence" value="ECO:0007669"/>
    <property type="project" value="TreeGrafter"/>
</dbReference>
<evidence type="ECO:0000256" key="2">
    <source>
        <dbReference type="ARBA" id="ARBA00023002"/>
    </source>
</evidence>
<keyword evidence="5" id="KW-1185">Reference proteome</keyword>
<dbReference type="PANTHER" id="PTHR44196">
    <property type="entry name" value="DEHYDROGENASE/REDUCTASE SDR FAMILY MEMBER 7B"/>
    <property type="match status" value="1"/>
</dbReference>
<dbReference type="PRINTS" id="PR00081">
    <property type="entry name" value="GDHRDH"/>
</dbReference>
<comment type="caution">
    <text evidence="4">The sequence shown here is derived from an EMBL/GenBank/DDBJ whole genome shotgun (WGS) entry which is preliminary data.</text>
</comment>
<dbReference type="OrthoDB" id="9808814at2"/>
<gene>
    <name evidence="4" type="ORF">CR164_05375</name>
</gene>
<dbReference type="PROSITE" id="PS00061">
    <property type="entry name" value="ADH_SHORT"/>
    <property type="match status" value="1"/>
</dbReference>
<dbReference type="PIRSF" id="PIRSF000126">
    <property type="entry name" value="11-beta-HSD1"/>
    <property type="match status" value="1"/>
</dbReference>
<dbReference type="Pfam" id="PF00106">
    <property type="entry name" value="adh_short"/>
    <property type="match status" value="1"/>
</dbReference>
<dbReference type="Gene3D" id="3.40.50.720">
    <property type="entry name" value="NAD(P)-binding Rossmann-like Domain"/>
    <property type="match status" value="1"/>
</dbReference>